<dbReference type="AlphaFoldDB" id="A0A2R6W2W4"/>
<protein>
    <submittedName>
        <fullName evidence="2">Uncharacterized protein</fullName>
    </submittedName>
</protein>
<accession>A0A2R6W2W4</accession>
<name>A0A2R6W2W4_MARPO</name>
<dbReference type="Proteomes" id="UP000244005">
    <property type="component" value="Unassembled WGS sequence"/>
</dbReference>
<feature type="compositionally biased region" description="Basic and acidic residues" evidence="1">
    <location>
        <begin position="61"/>
        <end position="71"/>
    </location>
</feature>
<dbReference type="EMBL" id="KZ772841">
    <property type="protein sequence ID" value="PTQ28188.1"/>
    <property type="molecule type" value="Genomic_DNA"/>
</dbReference>
<evidence type="ECO:0000256" key="1">
    <source>
        <dbReference type="SAM" id="MobiDB-lite"/>
    </source>
</evidence>
<dbReference type="Gramene" id="Mp5g06560.1">
    <property type="protein sequence ID" value="Mp5g06560.1.cds1"/>
    <property type="gene ID" value="Mp5g06560"/>
</dbReference>
<organism evidence="2 3">
    <name type="scientific">Marchantia polymorpha</name>
    <name type="common">Common liverwort</name>
    <name type="synonym">Marchantia aquatica</name>
    <dbReference type="NCBI Taxonomy" id="3197"/>
    <lineage>
        <taxon>Eukaryota</taxon>
        <taxon>Viridiplantae</taxon>
        <taxon>Streptophyta</taxon>
        <taxon>Embryophyta</taxon>
        <taxon>Marchantiophyta</taxon>
        <taxon>Marchantiopsida</taxon>
        <taxon>Marchantiidae</taxon>
        <taxon>Marchantiales</taxon>
        <taxon>Marchantiaceae</taxon>
        <taxon>Marchantia</taxon>
    </lineage>
</organism>
<sequence>MDGWRDERLQVVVEVLEKNGGWLGGSTSTCLGLPRPPVLSTTTNFKKDRLASLENPPSDSEPTKPSDRRATFESTRFSSAPTCTRISNLARSRAPTDADFSRRGRKGGPGILKVLKPRFKFSHFLYLRTLNRSLALSLAPISRKCTVALRRSNRNEAGALENSTRLEHGGLPTGKGAMKVKFLKSGTHGASRDESSRGEKK</sequence>
<feature type="region of interest" description="Disordered" evidence="1">
    <location>
        <begin position="182"/>
        <end position="201"/>
    </location>
</feature>
<reference evidence="3" key="1">
    <citation type="journal article" date="2017" name="Cell">
        <title>Insights into land plant evolution garnered from the Marchantia polymorpha genome.</title>
        <authorList>
            <person name="Bowman J.L."/>
            <person name="Kohchi T."/>
            <person name="Yamato K.T."/>
            <person name="Jenkins J."/>
            <person name="Shu S."/>
            <person name="Ishizaki K."/>
            <person name="Yamaoka S."/>
            <person name="Nishihama R."/>
            <person name="Nakamura Y."/>
            <person name="Berger F."/>
            <person name="Adam C."/>
            <person name="Aki S.S."/>
            <person name="Althoff F."/>
            <person name="Araki T."/>
            <person name="Arteaga-Vazquez M.A."/>
            <person name="Balasubrmanian S."/>
            <person name="Barry K."/>
            <person name="Bauer D."/>
            <person name="Boehm C.R."/>
            <person name="Briginshaw L."/>
            <person name="Caballero-Perez J."/>
            <person name="Catarino B."/>
            <person name="Chen F."/>
            <person name="Chiyoda S."/>
            <person name="Chovatia M."/>
            <person name="Davies K.M."/>
            <person name="Delmans M."/>
            <person name="Demura T."/>
            <person name="Dierschke T."/>
            <person name="Dolan L."/>
            <person name="Dorantes-Acosta A.E."/>
            <person name="Eklund D.M."/>
            <person name="Florent S.N."/>
            <person name="Flores-Sandoval E."/>
            <person name="Fujiyama A."/>
            <person name="Fukuzawa H."/>
            <person name="Galik B."/>
            <person name="Grimanelli D."/>
            <person name="Grimwood J."/>
            <person name="Grossniklaus U."/>
            <person name="Hamada T."/>
            <person name="Haseloff J."/>
            <person name="Hetherington A.J."/>
            <person name="Higo A."/>
            <person name="Hirakawa Y."/>
            <person name="Hundley H.N."/>
            <person name="Ikeda Y."/>
            <person name="Inoue K."/>
            <person name="Inoue S.I."/>
            <person name="Ishida S."/>
            <person name="Jia Q."/>
            <person name="Kakita M."/>
            <person name="Kanazawa T."/>
            <person name="Kawai Y."/>
            <person name="Kawashima T."/>
            <person name="Kennedy M."/>
            <person name="Kinose K."/>
            <person name="Kinoshita T."/>
            <person name="Kohara Y."/>
            <person name="Koide E."/>
            <person name="Komatsu K."/>
            <person name="Kopischke S."/>
            <person name="Kubo M."/>
            <person name="Kyozuka J."/>
            <person name="Lagercrantz U."/>
            <person name="Lin S.S."/>
            <person name="Lindquist E."/>
            <person name="Lipzen A.M."/>
            <person name="Lu C.W."/>
            <person name="De Luna E."/>
            <person name="Martienssen R.A."/>
            <person name="Minamino N."/>
            <person name="Mizutani M."/>
            <person name="Mizutani M."/>
            <person name="Mochizuki N."/>
            <person name="Monte I."/>
            <person name="Mosher R."/>
            <person name="Nagasaki H."/>
            <person name="Nakagami H."/>
            <person name="Naramoto S."/>
            <person name="Nishitani K."/>
            <person name="Ohtani M."/>
            <person name="Okamoto T."/>
            <person name="Okumura M."/>
            <person name="Phillips J."/>
            <person name="Pollak B."/>
            <person name="Reinders A."/>
            <person name="Rovekamp M."/>
            <person name="Sano R."/>
            <person name="Sawa S."/>
            <person name="Schmid M.W."/>
            <person name="Shirakawa M."/>
            <person name="Solano R."/>
            <person name="Spunde A."/>
            <person name="Suetsugu N."/>
            <person name="Sugano S."/>
            <person name="Sugiyama A."/>
            <person name="Sun R."/>
            <person name="Suzuki Y."/>
            <person name="Takenaka M."/>
            <person name="Takezawa D."/>
            <person name="Tomogane H."/>
            <person name="Tsuzuki M."/>
            <person name="Ueda T."/>
            <person name="Umeda M."/>
            <person name="Ward J.M."/>
            <person name="Watanabe Y."/>
            <person name="Yazaki K."/>
            <person name="Yokoyama R."/>
            <person name="Yoshitake Y."/>
            <person name="Yotsui I."/>
            <person name="Zachgo S."/>
            <person name="Schmutz J."/>
        </authorList>
    </citation>
    <scope>NUCLEOTIDE SEQUENCE [LARGE SCALE GENOMIC DNA]</scope>
    <source>
        <strain evidence="3">Tak-1</strain>
    </source>
</reference>
<evidence type="ECO:0000313" key="3">
    <source>
        <dbReference type="Proteomes" id="UP000244005"/>
    </source>
</evidence>
<keyword evidence="3" id="KW-1185">Reference proteome</keyword>
<proteinExistence type="predicted"/>
<feature type="region of interest" description="Disordered" evidence="1">
    <location>
        <begin position="50"/>
        <end position="77"/>
    </location>
</feature>
<evidence type="ECO:0000313" key="2">
    <source>
        <dbReference type="EMBL" id="PTQ28188.1"/>
    </source>
</evidence>
<feature type="compositionally biased region" description="Basic and acidic residues" evidence="1">
    <location>
        <begin position="190"/>
        <end position="201"/>
    </location>
</feature>
<gene>
    <name evidence="2" type="ORF">MARPO_0171s0027</name>
</gene>